<gene>
    <name evidence="1" type="ORF">L1987_69435</name>
</gene>
<name>A0ACB9B7C1_9ASTR</name>
<reference evidence="1 2" key="2">
    <citation type="journal article" date="2022" name="Mol. Ecol. Resour.">
        <title>The genomes of chicory, endive, great burdock and yacon provide insights into Asteraceae paleo-polyploidization history and plant inulin production.</title>
        <authorList>
            <person name="Fan W."/>
            <person name="Wang S."/>
            <person name="Wang H."/>
            <person name="Wang A."/>
            <person name="Jiang F."/>
            <person name="Liu H."/>
            <person name="Zhao H."/>
            <person name="Xu D."/>
            <person name="Zhang Y."/>
        </authorList>
    </citation>
    <scope>NUCLEOTIDE SEQUENCE [LARGE SCALE GENOMIC DNA]</scope>
    <source>
        <strain evidence="2">cv. Yunnan</strain>
        <tissue evidence="1">Leaves</tissue>
    </source>
</reference>
<comment type="caution">
    <text evidence="1">The sequence shown here is derived from an EMBL/GenBank/DDBJ whole genome shotgun (WGS) entry which is preliminary data.</text>
</comment>
<proteinExistence type="predicted"/>
<accession>A0ACB9B7C1</accession>
<evidence type="ECO:0000313" key="1">
    <source>
        <dbReference type="EMBL" id="KAI3717671.1"/>
    </source>
</evidence>
<reference evidence="2" key="1">
    <citation type="journal article" date="2022" name="Mol. Ecol. Resour.">
        <title>The genomes of chicory, endive, great burdock and yacon provide insights into Asteraceae palaeo-polyploidization history and plant inulin production.</title>
        <authorList>
            <person name="Fan W."/>
            <person name="Wang S."/>
            <person name="Wang H."/>
            <person name="Wang A."/>
            <person name="Jiang F."/>
            <person name="Liu H."/>
            <person name="Zhao H."/>
            <person name="Xu D."/>
            <person name="Zhang Y."/>
        </authorList>
    </citation>
    <scope>NUCLEOTIDE SEQUENCE [LARGE SCALE GENOMIC DNA]</scope>
    <source>
        <strain evidence="2">cv. Yunnan</strain>
    </source>
</reference>
<keyword evidence="2" id="KW-1185">Reference proteome</keyword>
<dbReference type="EMBL" id="CM042040">
    <property type="protein sequence ID" value="KAI3717671.1"/>
    <property type="molecule type" value="Genomic_DNA"/>
</dbReference>
<evidence type="ECO:0000313" key="2">
    <source>
        <dbReference type="Proteomes" id="UP001056120"/>
    </source>
</evidence>
<protein>
    <submittedName>
        <fullName evidence="1">Uncharacterized protein</fullName>
    </submittedName>
</protein>
<dbReference type="Proteomes" id="UP001056120">
    <property type="component" value="Linkage Group LG23"/>
</dbReference>
<sequence>MRVILRINVDKYNLAPNHIQSFAVSKYLGEDINIVNKDNSTSTIEASTLPSSYGFDCDVRGEAVNSLIVVDNDSVNSTAKRRENKINRLFVPKPYPVVSDGTLVAIYWNRSLR</sequence>
<organism evidence="1 2">
    <name type="scientific">Smallanthus sonchifolius</name>
    <dbReference type="NCBI Taxonomy" id="185202"/>
    <lineage>
        <taxon>Eukaryota</taxon>
        <taxon>Viridiplantae</taxon>
        <taxon>Streptophyta</taxon>
        <taxon>Embryophyta</taxon>
        <taxon>Tracheophyta</taxon>
        <taxon>Spermatophyta</taxon>
        <taxon>Magnoliopsida</taxon>
        <taxon>eudicotyledons</taxon>
        <taxon>Gunneridae</taxon>
        <taxon>Pentapetalae</taxon>
        <taxon>asterids</taxon>
        <taxon>campanulids</taxon>
        <taxon>Asterales</taxon>
        <taxon>Asteraceae</taxon>
        <taxon>Asteroideae</taxon>
        <taxon>Heliantheae alliance</taxon>
        <taxon>Millerieae</taxon>
        <taxon>Smallanthus</taxon>
    </lineage>
</organism>